<gene>
    <name evidence="3" type="ORF">C7437_10492</name>
</gene>
<dbReference type="OrthoDB" id="9800872at2"/>
<dbReference type="InterPro" id="IPR036873">
    <property type="entry name" value="Rhodanese-like_dom_sf"/>
</dbReference>
<evidence type="ECO:0000256" key="1">
    <source>
        <dbReference type="SAM" id="SignalP"/>
    </source>
</evidence>
<dbReference type="Pfam" id="PF00581">
    <property type="entry name" value="Rhodanese"/>
    <property type="match status" value="1"/>
</dbReference>
<evidence type="ECO:0000313" key="4">
    <source>
        <dbReference type="Proteomes" id="UP000248646"/>
    </source>
</evidence>
<dbReference type="PROSITE" id="PS51257">
    <property type="entry name" value="PROKAR_LIPOPROTEIN"/>
    <property type="match status" value="1"/>
</dbReference>
<dbReference type="GO" id="GO:0016740">
    <property type="term" value="F:transferase activity"/>
    <property type="evidence" value="ECO:0007669"/>
    <property type="project" value="UniProtKB-KW"/>
</dbReference>
<dbReference type="InterPro" id="IPR001763">
    <property type="entry name" value="Rhodanese-like_dom"/>
</dbReference>
<dbReference type="PANTHER" id="PTHR43031">
    <property type="entry name" value="FAD-DEPENDENT OXIDOREDUCTASE"/>
    <property type="match status" value="1"/>
</dbReference>
<reference evidence="3 4" key="1">
    <citation type="submission" date="2018-06" db="EMBL/GenBank/DDBJ databases">
        <title>Genomic Encyclopedia of Type Strains, Phase IV (KMG-IV): sequencing the most valuable type-strain genomes for metagenomic binning, comparative biology and taxonomic classification.</title>
        <authorList>
            <person name="Goeker M."/>
        </authorList>
    </citation>
    <scope>NUCLEOTIDE SEQUENCE [LARGE SCALE GENOMIC DNA]</scope>
    <source>
        <strain evidence="3 4">DSM 5</strain>
    </source>
</reference>
<organism evidence="3 4">
    <name type="scientific">Psychrobacillus insolitus</name>
    <dbReference type="NCBI Taxonomy" id="1461"/>
    <lineage>
        <taxon>Bacteria</taxon>
        <taxon>Bacillati</taxon>
        <taxon>Bacillota</taxon>
        <taxon>Bacilli</taxon>
        <taxon>Bacillales</taxon>
        <taxon>Bacillaceae</taxon>
        <taxon>Psychrobacillus</taxon>
    </lineage>
</organism>
<dbReference type="SUPFAM" id="SSF52821">
    <property type="entry name" value="Rhodanese/Cell cycle control phosphatase"/>
    <property type="match status" value="1"/>
</dbReference>
<name>A0A2W7MEW0_9BACI</name>
<dbReference type="PANTHER" id="PTHR43031:SF17">
    <property type="entry name" value="SULFURTRANSFERASE YTWF-RELATED"/>
    <property type="match status" value="1"/>
</dbReference>
<keyword evidence="1" id="KW-0732">Signal</keyword>
<dbReference type="InterPro" id="IPR050229">
    <property type="entry name" value="GlpE_sulfurtransferase"/>
</dbReference>
<dbReference type="PROSITE" id="PS50206">
    <property type="entry name" value="RHODANESE_3"/>
    <property type="match status" value="1"/>
</dbReference>
<dbReference type="EMBL" id="QKZI01000004">
    <property type="protein sequence ID" value="PZX04580.1"/>
    <property type="molecule type" value="Genomic_DNA"/>
</dbReference>
<evidence type="ECO:0000259" key="2">
    <source>
        <dbReference type="PROSITE" id="PS50206"/>
    </source>
</evidence>
<protein>
    <submittedName>
        <fullName evidence="3">Rhodanese-related sulfurtransferase</fullName>
    </submittedName>
</protein>
<feature type="signal peptide" evidence="1">
    <location>
        <begin position="1"/>
        <end position="18"/>
    </location>
</feature>
<comment type="caution">
    <text evidence="3">The sequence shown here is derived from an EMBL/GenBank/DDBJ whole genome shotgun (WGS) entry which is preliminary data.</text>
</comment>
<sequence length="123" mass="13344">MKKTLVVLFIMALMLVLAACGSEESYETIDMDEIEAKVQEGYKVLDVREPNEYAGGHIVGAANKPLSELQSSNFEGIDQASSYIVICQSGNRSKEASKVLASEGYTIVNVSEGMSSWTGEIEN</sequence>
<keyword evidence="3" id="KW-0808">Transferase</keyword>
<evidence type="ECO:0000313" key="3">
    <source>
        <dbReference type="EMBL" id="PZX04580.1"/>
    </source>
</evidence>
<dbReference type="SMART" id="SM00450">
    <property type="entry name" value="RHOD"/>
    <property type="match status" value="1"/>
</dbReference>
<feature type="chain" id="PRO_5038568633" evidence="1">
    <location>
        <begin position="19"/>
        <end position="123"/>
    </location>
</feature>
<dbReference type="Gene3D" id="3.40.250.10">
    <property type="entry name" value="Rhodanese-like domain"/>
    <property type="match status" value="1"/>
</dbReference>
<dbReference type="RefSeq" id="WP_111439728.1">
    <property type="nucleotide sequence ID" value="NZ_QKZI01000004.1"/>
</dbReference>
<dbReference type="CDD" id="cd00158">
    <property type="entry name" value="RHOD"/>
    <property type="match status" value="1"/>
</dbReference>
<dbReference type="AlphaFoldDB" id="A0A2W7MEW0"/>
<accession>A0A2W7MEW0</accession>
<dbReference type="Proteomes" id="UP000248646">
    <property type="component" value="Unassembled WGS sequence"/>
</dbReference>
<keyword evidence="4" id="KW-1185">Reference proteome</keyword>
<feature type="domain" description="Rhodanese" evidence="2">
    <location>
        <begin position="38"/>
        <end position="122"/>
    </location>
</feature>
<proteinExistence type="predicted"/>